<dbReference type="EC" id="3.1.3.48" evidence="3"/>
<dbReference type="GO" id="GO:0004725">
    <property type="term" value="F:protein tyrosine phosphatase activity"/>
    <property type="evidence" value="ECO:0007669"/>
    <property type="project" value="UniProtKB-EC"/>
</dbReference>
<evidence type="ECO:0000256" key="15">
    <source>
        <dbReference type="ARBA" id="ARBA00064590"/>
    </source>
</evidence>
<evidence type="ECO:0000259" key="18">
    <source>
        <dbReference type="PROSITE" id="PS50056"/>
    </source>
</evidence>
<evidence type="ECO:0000256" key="12">
    <source>
        <dbReference type="ARBA" id="ARBA00023289"/>
    </source>
</evidence>
<evidence type="ECO:0000256" key="5">
    <source>
        <dbReference type="ARBA" id="ARBA00022481"/>
    </source>
</evidence>
<sequence length="190" mass="21669">MTLIQKMVSRQLLKPVITDVIYKGMHFVIMDSPTADTAQNFAKECSRLRVSDIIRVCEDKYPVEPFENLGISVHHWEFDDGSLPPDDILEKWFELLRLRFYGPKRTPAGDGNGDDNSLPGPVAVHCLAGYGRAPVLVAVALLELGMTNQNAIELIRSKRKGAFNDRQVDYLRNYRAHGRLRRDQHHCRLL</sequence>
<evidence type="ECO:0000256" key="11">
    <source>
        <dbReference type="ARBA" id="ARBA00023288"/>
    </source>
</evidence>
<feature type="domain" description="Tyrosine specific protein phosphatases" evidence="18">
    <location>
        <begin position="90"/>
        <end position="170"/>
    </location>
</feature>
<dbReference type="GO" id="GO:0043542">
    <property type="term" value="P:endothelial cell migration"/>
    <property type="evidence" value="ECO:0007669"/>
    <property type="project" value="UniProtKB-ARBA"/>
</dbReference>
<reference evidence="19" key="1">
    <citation type="submission" date="2019-11" db="UniProtKB">
        <authorList>
            <consortium name="WormBaseParasite"/>
        </authorList>
    </citation>
    <scope>IDENTIFICATION</scope>
</reference>
<dbReference type="InterPro" id="IPR029021">
    <property type="entry name" value="Prot-tyrosine_phosphatase-like"/>
</dbReference>
<dbReference type="InterPro" id="IPR050561">
    <property type="entry name" value="PTP"/>
</dbReference>
<dbReference type="GO" id="GO:0005769">
    <property type="term" value="C:early endosome"/>
    <property type="evidence" value="ECO:0007669"/>
    <property type="project" value="UniProtKB-SubCell"/>
</dbReference>
<evidence type="ECO:0000256" key="16">
    <source>
        <dbReference type="ARBA" id="ARBA00069015"/>
    </source>
</evidence>
<comment type="subcellular location">
    <subcellularLocation>
        <location evidence="1">Cell membrane</location>
    </subcellularLocation>
    <subcellularLocation>
        <location evidence="2">Early endosome</location>
    </subcellularLocation>
</comment>
<dbReference type="InterPro" id="IPR000387">
    <property type="entry name" value="Tyr_Pase_dom"/>
</dbReference>
<evidence type="ECO:0000256" key="1">
    <source>
        <dbReference type="ARBA" id="ARBA00004236"/>
    </source>
</evidence>
<dbReference type="FunFam" id="3.90.190.10:FF:000105">
    <property type="entry name" value="Protein tyrosine phosphatase type IVA 3"/>
    <property type="match status" value="1"/>
</dbReference>
<protein>
    <recommendedName>
        <fullName evidence="16">Protein tyrosine phosphatase type IVA 3</fullName>
        <ecNumber evidence="3">3.1.3.48</ecNumber>
    </recommendedName>
    <alternativeName>
        <fullName evidence="17">Protein-tyrosine phosphatase 4a3</fullName>
    </alternativeName>
</protein>
<evidence type="ECO:0000256" key="2">
    <source>
        <dbReference type="ARBA" id="ARBA00004412"/>
    </source>
</evidence>
<keyword evidence="5" id="KW-0488">Methylation</keyword>
<proteinExistence type="predicted"/>
<comment type="catalytic activity">
    <reaction evidence="13">
        <text>O-phospho-L-tyrosyl-[protein] + H2O = L-tyrosyl-[protein] + phosphate</text>
        <dbReference type="Rhea" id="RHEA:10684"/>
        <dbReference type="Rhea" id="RHEA-COMP:10136"/>
        <dbReference type="Rhea" id="RHEA-COMP:20101"/>
        <dbReference type="ChEBI" id="CHEBI:15377"/>
        <dbReference type="ChEBI" id="CHEBI:43474"/>
        <dbReference type="ChEBI" id="CHEBI:46858"/>
        <dbReference type="ChEBI" id="CHEBI:61978"/>
        <dbReference type="EC" id="3.1.3.48"/>
    </reaction>
</comment>
<evidence type="ECO:0000256" key="10">
    <source>
        <dbReference type="ARBA" id="ARBA00023157"/>
    </source>
</evidence>
<keyword evidence="8" id="KW-0904">Protein phosphatase</keyword>
<organism evidence="19">
    <name type="scientific">Mesocestoides corti</name>
    <name type="common">Flatworm</name>
    <dbReference type="NCBI Taxonomy" id="53468"/>
    <lineage>
        <taxon>Eukaryota</taxon>
        <taxon>Metazoa</taxon>
        <taxon>Spiralia</taxon>
        <taxon>Lophotrochozoa</taxon>
        <taxon>Platyhelminthes</taxon>
        <taxon>Cestoda</taxon>
        <taxon>Eucestoda</taxon>
        <taxon>Cyclophyllidea</taxon>
        <taxon>Mesocestoididae</taxon>
        <taxon>Mesocestoides</taxon>
    </lineage>
</organism>
<dbReference type="AlphaFoldDB" id="A0A5K3FE27"/>
<comment type="subunit">
    <text evidence="15">Interacts with tubulin.</text>
</comment>
<dbReference type="SMART" id="SM00404">
    <property type="entry name" value="PTPc_motif"/>
    <property type="match status" value="1"/>
</dbReference>
<dbReference type="GO" id="GO:0005886">
    <property type="term" value="C:plasma membrane"/>
    <property type="evidence" value="ECO:0007669"/>
    <property type="project" value="UniProtKB-SubCell"/>
</dbReference>
<keyword evidence="7" id="KW-0378">Hydrolase</keyword>
<name>A0A5K3FE27_MESCO</name>
<evidence type="ECO:0000256" key="3">
    <source>
        <dbReference type="ARBA" id="ARBA00013064"/>
    </source>
</evidence>
<evidence type="ECO:0000256" key="6">
    <source>
        <dbReference type="ARBA" id="ARBA00022753"/>
    </source>
</evidence>
<evidence type="ECO:0000256" key="8">
    <source>
        <dbReference type="ARBA" id="ARBA00022912"/>
    </source>
</evidence>
<keyword evidence="9" id="KW-0472">Membrane</keyword>
<keyword evidence="10" id="KW-1015">Disulfide bond</keyword>
<dbReference type="PROSITE" id="PS50056">
    <property type="entry name" value="TYR_PHOSPHATASE_2"/>
    <property type="match status" value="1"/>
</dbReference>
<dbReference type="CDD" id="cd14500">
    <property type="entry name" value="PTP-IVa"/>
    <property type="match status" value="1"/>
</dbReference>
<dbReference type="SUPFAM" id="SSF52799">
    <property type="entry name" value="(Phosphotyrosine protein) phosphatases II"/>
    <property type="match status" value="1"/>
</dbReference>
<evidence type="ECO:0000256" key="17">
    <source>
        <dbReference type="ARBA" id="ARBA00082375"/>
    </source>
</evidence>
<keyword evidence="4" id="KW-1003">Cell membrane</keyword>
<evidence type="ECO:0000256" key="4">
    <source>
        <dbReference type="ARBA" id="ARBA00022475"/>
    </source>
</evidence>
<accession>A0A5K3FE27</accession>
<dbReference type="PANTHER" id="PTHR23339">
    <property type="entry name" value="TYROSINE SPECIFIC PROTEIN PHOSPHATASE AND DUAL SPECIFICITY PROTEIN PHOSPHATASE"/>
    <property type="match status" value="1"/>
</dbReference>
<dbReference type="GO" id="GO:0009966">
    <property type="term" value="P:regulation of signal transduction"/>
    <property type="evidence" value="ECO:0007669"/>
    <property type="project" value="UniProtKB-ARBA"/>
</dbReference>
<comment type="function">
    <text evidence="14">Protein tyrosine phosphatase which stimulates progression from G1 into S phase during mitosis. Enhances cell proliferation, cell motility and invasive activity, and promotes cancer metastasis. May be involved in the progression of cardiac hypertrophy by inhibiting intracellular calcium mobilization in response to angiotensin II.</text>
</comment>
<evidence type="ECO:0000256" key="7">
    <source>
        <dbReference type="ARBA" id="ARBA00022801"/>
    </source>
</evidence>
<dbReference type="Gene3D" id="3.90.190.10">
    <property type="entry name" value="Protein tyrosine phosphatase superfamily"/>
    <property type="match status" value="1"/>
</dbReference>
<dbReference type="WBParaSite" id="MCU_007689-RB">
    <property type="protein sequence ID" value="MCU_007689-RB"/>
    <property type="gene ID" value="MCU_007689"/>
</dbReference>
<keyword evidence="6" id="KW-0967">Endosome</keyword>
<evidence type="ECO:0000256" key="9">
    <source>
        <dbReference type="ARBA" id="ARBA00023136"/>
    </source>
</evidence>
<keyword evidence="12" id="KW-0636">Prenylation</keyword>
<keyword evidence="11" id="KW-0449">Lipoprotein</keyword>
<evidence type="ECO:0000313" key="19">
    <source>
        <dbReference type="WBParaSite" id="MCU_007689-RB"/>
    </source>
</evidence>
<evidence type="ECO:0000256" key="13">
    <source>
        <dbReference type="ARBA" id="ARBA00051722"/>
    </source>
</evidence>
<evidence type="ECO:0000256" key="14">
    <source>
        <dbReference type="ARBA" id="ARBA00057132"/>
    </source>
</evidence>
<dbReference type="InterPro" id="IPR003595">
    <property type="entry name" value="Tyr_Pase_cat"/>
</dbReference>